<dbReference type="InterPro" id="IPR002582">
    <property type="entry name" value="ACPS"/>
</dbReference>
<dbReference type="KEGG" id="pll:I858_005220"/>
<dbReference type="GO" id="GO:0005737">
    <property type="term" value="C:cytoplasm"/>
    <property type="evidence" value="ECO:0007669"/>
    <property type="project" value="UniProtKB-SubCell"/>
</dbReference>
<keyword evidence="8" id="KW-0963">Cytoplasm</keyword>
<evidence type="ECO:0000256" key="3">
    <source>
        <dbReference type="ARBA" id="ARBA00022723"/>
    </source>
</evidence>
<feature type="domain" description="4'-phosphopantetheinyl transferase" evidence="9">
    <location>
        <begin position="4"/>
        <end position="101"/>
    </location>
</feature>
<evidence type="ECO:0000259" key="9">
    <source>
        <dbReference type="Pfam" id="PF01648"/>
    </source>
</evidence>
<evidence type="ECO:0000256" key="2">
    <source>
        <dbReference type="ARBA" id="ARBA00022679"/>
    </source>
</evidence>
<sequence>MITGIGLDIVELSRIRRLDEKSSKFRMRILTQREQSEYSKLTKLRKVEFLAGRFTAKEAFSKALGTGIGGACSFQDIEIRKDSKGKPSIFLKQVETGLVSITHSKDFAAAQVLIQTT</sequence>
<keyword evidence="6 8" id="KW-0443">Lipid metabolism</keyword>
<dbReference type="OrthoDB" id="517356at2"/>
<comment type="similarity">
    <text evidence="8">Belongs to the P-Pant transferase superfamily. AcpS family.</text>
</comment>
<dbReference type="AlphaFoldDB" id="A0A1B1RZQ2"/>
<keyword evidence="4 8" id="KW-0276">Fatty acid metabolism</keyword>
<evidence type="ECO:0000313" key="10">
    <source>
        <dbReference type="EMBL" id="ANU26422.1"/>
    </source>
</evidence>
<protein>
    <recommendedName>
        <fullName evidence="8">Holo-[acyl-carrier-protein] synthase</fullName>
        <shortName evidence="8">Holo-ACP synthase</shortName>
        <ecNumber evidence="8">2.7.8.7</ecNumber>
    </recommendedName>
    <alternativeName>
        <fullName evidence="8">4'-phosphopantetheinyl transferase AcpS</fullName>
    </alternativeName>
</protein>
<keyword evidence="3 8" id="KW-0479">Metal-binding</keyword>
<dbReference type="EC" id="2.7.8.7" evidence="8"/>
<dbReference type="SUPFAM" id="SSF56214">
    <property type="entry name" value="4'-phosphopantetheinyl transferase"/>
    <property type="match status" value="1"/>
</dbReference>
<feature type="binding site" evidence="8">
    <location>
        <position position="8"/>
    </location>
    <ligand>
        <name>Mg(2+)</name>
        <dbReference type="ChEBI" id="CHEBI:18420"/>
    </ligand>
</feature>
<dbReference type="STRING" id="1302659.I858_005220"/>
<evidence type="ECO:0000313" key="11">
    <source>
        <dbReference type="Proteomes" id="UP000053354"/>
    </source>
</evidence>
<evidence type="ECO:0000256" key="8">
    <source>
        <dbReference type="HAMAP-Rule" id="MF_00101"/>
    </source>
</evidence>
<comment type="function">
    <text evidence="8">Transfers the 4'-phosphopantetheine moiety from coenzyme A to a Ser of acyl-carrier-protein.</text>
</comment>
<dbReference type="GO" id="GO:0008897">
    <property type="term" value="F:holo-[acyl-carrier-protein] synthase activity"/>
    <property type="evidence" value="ECO:0007669"/>
    <property type="project" value="UniProtKB-UniRule"/>
</dbReference>
<evidence type="ECO:0000256" key="1">
    <source>
        <dbReference type="ARBA" id="ARBA00022516"/>
    </source>
</evidence>
<dbReference type="InterPro" id="IPR004568">
    <property type="entry name" value="Ppantetheine-prot_Trfase_dom"/>
</dbReference>
<dbReference type="NCBIfam" id="TIGR00516">
    <property type="entry name" value="acpS"/>
    <property type="match status" value="1"/>
</dbReference>
<accession>A0A1B1RZQ2</accession>
<dbReference type="Gene3D" id="3.90.470.20">
    <property type="entry name" value="4'-phosphopantetheinyl transferase domain"/>
    <property type="match status" value="1"/>
</dbReference>
<keyword evidence="2 8" id="KW-0808">Transferase</keyword>
<comment type="catalytic activity">
    <reaction evidence="8">
        <text>apo-[ACP] + CoA = holo-[ACP] + adenosine 3',5'-bisphosphate + H(+)</text>
        <dbReference type="Rhea" id="RHEA:12068"/>
        <dbReference type="Rhea" id="RHEA-COMP:9685"/>
        <dbReference type="Rhea" id="RHEA-COMP:9690"/>
        <dbReference type="ChEBI" id="CHEBI:15378"/>
        <dbReference type="ChEBI" id="CHEBI:29999"/>
        <dbReference type="ChEBI" id="CHEBI:57287"/>
        <dbReference type="ChEBI" id="CHEBI:58343"/>
        <dbReference type="ChEBI" id="CHEBI:64479"/>
        <dbReference type="EC" id="2.7.8.7"/>
    </reaction>
</comment>
<dbReference type="NCBIfam" id="TIGR00556">
    <property type="entry name" value="pantethn_trn"/>
    <property type="match status" value="1"/>
</dbReference>
<evidence type="ECO:0000256" key="4">
    <source>
        <dbReference type="ARBA" id="ARBA00022832"/>
    </source>
</evidence>
<keyword evidence="5 8" id="KW-0460">Magnesium</keyword>
<comment type="cofactor">
    <cofactor evidence="8">
        <name>Mg(2+)</name>
        <dbReference type="ChEBI" id="CHEBI:18420"/>
    </cofactor>
</comment>
<gene>
    <name evidence="8" type="primary">acpS</name>
    <name evidence="10" type="ORF">I858_005220</name>
</gene>
<dbReference type="HAMAP" id="MF_00101">
    <property type="entry name" value="AcpS"/>
    <property type="match status" value="1"/>
</dbReference>
<evidence type="ECO:0000256" key="6">
    <source>
        <dbReference type="ARBA" id="ARBA00023098"/>
    </source>
</evidence>
<dbReference type="GO" id="GO:0000287">
    <property type="term" value="F:magnesium ion binding"/>
    <property type="evidence" value="ECO:0007669"/>
    <property type="project" value="UniProtKB-UniRule"/>
</dbReference>
<evidence type="ECO:0000256" key="5">
    <source>
        <dbReference type="ARBA" id="ARBA00022842"/>
    </source>
</evidence>
<keyword evidence="1 8" id="KW-0444">Lipid biosynthesis</keyword>
<dbReference type="EMBL" id="CP016540">
    <property type="protein sequence ID" value="ANU26422.1"/>
    <property type="molecule type" value="Genomic_DNA"/>
</dbReference>
<dbReference type="InterPro" id="IPR008278">
    <property type="entry name" value="4-PPantetheinyl_Trfase_dom"/>
</dbReference>
<keyword evidence="11" id="KW-1185">Reference proteome</keyword>
<comment type="subcellular location">
    <subcellularLocation>
        <location evidence="8">Cytoplasm</location>
    </subcellularLocation>
</comment>
<dbReference type="GO" id="GO:0006633">
    <property type="term" value="P:fatty acid biosynthetic process"/>
    <property type="evidence" value="ECO:0007669"/>
    <property type="project" value="UniProtKB-UniRule"/>
</dbReference>
<dbReference type="InterPro" id="IPR037143">
    <property type="entry name" value="4-PPantetheinyl_Trfase_dom_sf"/>
</dbReference>
<name>A0A1B1RZQ2_9BACL</name>
<dbReference type="Proteomes" id="UP000053354">
    <property type="component" value="Chromosome"/>
</dbReference>
<dbReference type="Pfam" id="PF01648">
    <property type="entry name" value="ACPS"/>
    <property type="match status" value="1"/>
</dbReference>
<reference evidence="10" key="1">
    <citation type="submission" date="2016-10" db="EMBL/GenBank/DDBJ databases">
        <authorList>
            <person name="See-Too W.S."/>
        </authorList>
    </citation>
    <scope>NUCLEOTIDE SEQUENCE</scope>
    <source>
        <strain evidence="10">L10.15</strain>
    </source>
</reference>
<keyword evidence="7 8" id="KW-0275">Fatty acid biosynthesis</keyword>
<evidence type="ECO:0000256" key="7">
    <source>
        <dbReference type="ARBA" id="ARBA00023160"/>
    </source>
</evidence>
<feature type="binding site" evidence="8">
    <location>
        <position position="58"/>
    </location>
    <ligand>
        <name>Mg(2+)</name>
        <dbReference type="ChEBI" id="CHEBI:18420"/>
    </ligand>
</feature>
<proteinExistence type="inferred from homology"/>
<dbReference type="RefSeq" id="WP_049695043.1">
    <property type="nucleotide sequence ID" value="NZ_CP016540.2"/>
</dbReference>
<organism evidence="10 11">
    <name type="scientific">Planococcus versutus</name>
    <dbReference type="NCBI Taxonomy" id="1302659"/>
    <lineage>
        <taxon>Bacteria</taxon>
        <taxon>Bacillati</taxon>
        <taxon>Bacillota</taxon>
        <taxon>Bacilli</taxon>
        <taxon>Bacillales</taxon>
        <taxon>Caryophanaceae</taxon>
        <taxon>Planococcus</taxon>
    </lineage>
</organism>